<sequence>MNRRYKKPQKIDYLAIMHDYWQQVDWAYYRQQLHTLWLRLPLFHRRGLMVLTPAVLVLMVIPLPDKQEVAAESTNSSKRIEVGINTQSLSEQRTQVQTALKSSAWQEYVVRQGDTLSQVFRNNALPLTDINALVKVEGSDKPLSQIQAGQLIRFKLAENGQLDILQLERNNQSVMFFRLSDGGFGRSK</sequence>
<proteinExistence type="predicted"/>
<dbReference type="Pfam" id="PF08525">
    <property type="entry name" value="OapA_N"/>
    <property type="match status" value="1"/>
</dbReference>
<dbReference type="Pfam" id="PF04225">
    <property type="entry name" value="LysM_OapA"/>
    <property type="match status" value="1"/>
</dbReference>
<gene>
    <name evidence="1" type="ORF">FXE67_01765</name>
</gene>
<protein>
    <submittedName>
        <fullName evidence="1">Lysine transporter LysM</fullName>
    </submittedName>
</protein>
<comment type="caution">
    <text evidence="1">The sequence shown here is derived from an EMBL/GenBank/DDBJ whole genome shotgun (WGS) entry which is preliminary data.</text>
</comment>
<evidence type="ECO:0000313" key="1">
    <source>
        <dbReference type="EMBL" id="TXY94070.1"/>
    </source>
</evidence>
<dbReference type="Proteomes" id="UP000323583">
    <property type="component" value="Unassembled WGS sequence"/>
</dbReference>
<dbReference type="RefSeq" id="WP_001082017.1">
    <property type="nucleotide sequence ID" value="NZ_CP184810.1"/>
</dbReference>
<accession>A0A5C9QV61</accession>
<dbReference type="InterPro" id="IPR007340">
    <property type="entry name" value="LysM_Opacity-associatedA"/>
</dbReference>
<dbReference type="InterPro" id="IPR018392">
    <property type="entry name" value="LysM"/>
</dbReference>
<dbReference type="GO" id="GO:0042834">
    <property type="term" value="F:peptidoglycan binding"/>
    <property type="evidence" value="ECO:0007669"/>
    <property type="project" value="InterPro"/>
</dbReference>
<name>A0A5C9QV61_VIBCL</name>
<evidence type="ECO:0000313" key="2">
    <source>
        <dbReference type="Proteomes" id="UP000323583"/>
    </source>
</evidence>
<dbReference type="InterPro" id="IPR013731">
    <property type="entry name" value="OapA_N"/>
</dbReference>
<dbReference type="PROSITE" id="PS51782">
    <property type="entry name" value="LYSM"/>
    <property type="match status" value="1"/>
</dbReference>
<dbReference type="GeneID" id="89513456"/>
<dbReference type="EMBL" id="VSGZ01000007">
    <property type="protein sequence ID" value="TXY94070.1"/>
    <property type="molecule type" value="Genomic_DNA"/>
</dbReference>
<dbReference type="Gene3D" id="3.10.450.350">
    <property type="match status" value="1"/>
</dbReference>
<organism evidence="1 2">
    <name type="scientific">Vibrio cholerae</name>
    <dbReference type="NCBI Taxonomy" id="666"/>
    <lineage>
        <taxon>Bacteria</taxon>
        <taxon>Pseudomonadati</taxon>
        <taxon>Pseudomonadota</taxon>
        <taxon>Gammaproteobacteria</taxon>
        <taxon>Vibrionales</taxon>
        <taxon>Vibrionaceae</taxon>
        <taxon>Vibrio</taxon>
    </lineage>
</organism>
<reference evidence="1 2" key="1">
    <citation type="submission" date="2019-06" db="EMBL/GenBank/DDBJ databases">
        <title>Vibrio cholerae phylogeny based on whole-genome sequencing reveals genetic diversity and population strucutre.</title>
        <authorList>
            <person name="Zhiqiu Y."/>
            <person name="Bin L."/>
            <person name="Lingyan J."/>
        </authorList>
    </citation>
    <scope>NUCLEOTIDE SEQUENCE [LARGE SCALE GENOMIC DNA]</scope>
    <source>
        <strain evidence="1 2">N2768</strain>
    </source>
</reference>
<dbReference type="AlphaFoldDB" id="A0A5C9QV61"/>